<evidence type="ECO:0000313" key="2">
    <source>
        <dbReference type="Proteomes" id="UP000094455"/>
    </source>
</evidence>
<accession>A0A1E3NFZ2</accession>
<keyword evidence="2" id="KW-1185">Reference proteome</keyword>
<dbReference type="EMBL" id="KV454005">
    <property type="protein sequence ID" value="ODQ45051.1"/>
    <property type="molecule type" value="Genomic_DNA"/>
</dbReference>
<gene>
    <name evidence="1" type="ORF">PICMEDRAFT_17551</name>
</gene>
<protein>
    <submittedName>
        <fullName evidence="1">Uncharacterized protein</fullName>
    </submittedName>
</protein>
<dbReference type="GeneID" id="30178328"/>
<proteinExistence type="predicted"/>
<dbReference type="RefSeq" id="XP_019016164.1">
    <property type="nucleotide sequence ID" value="XM_019161641.1"/>
</dbReference>
<name>A0A1E3NFZ2_9ASCO</name>
<evidence type="ECO:0000313" key="1">
    <source>
        <dbReference type="EMBL" id="ODQ45051.1"/>
    </source>
</evidence>
<dbReference type="Proteomes" id="UP000094455">
    <property type="component" value="Unassembled WGS sequence"/>
</dbReference>
<reference evidence="1 2" key="1">
    <citation type="journal article" date="2016" name="Proc. Natl. Acad. Sci. U.S.A.">
        <title>Comparative genomics of biotechnologically important yeasts.</title>
        <authorList>
            <person name="Riley R."/>
            <person name="Haridas S."/>
            <person name="Wolfe K.H."/>
            <person name="Lopes M.R."/>
            <person name="Hittinger C.T."/>
            <person name="Goeker M."/>
            <person name="Salamov A.A."/>
            <person name="Wisecaver J.H."/>
            <person name="Long T.M."/>
            <person name="Calvey C.H."/>
            <person name="Aerts A.L."/>
            <person name="Barry K.W."/>
            <person name="Choi C."/>
            <person name="Clum A."/>
            <person name="Coughlan A.Y."/>
            <person name="Deshpande S."/>
            <person name="Douglass A.P."/>
            <person name="Hanson S.J."/>
            <person name="Klenk H.-P."/>
            <person name="LaButti K.M."/>
            <person name="Lapidus A."/>
            <person name="Lindquist E.A."/>
            <person name="Lipzen A.M."/>
            <person name="Meier-Kolthoff J.P."/>
            <person name="Ohm R.A."/>
            <person name="Otillar R.P."/>
            <person name="Pangilinan J.L."/>
            <person name="Peng Y."/>
            <person name="Rokas A."/>
            <person name="Rosa C.A."/>
            <person name="Scheuner C."/>
            <person name="Sibirny A.A."/>
            <person name="Slot J.C."/>
            <person name="Stielow J.B."/>
            <person name="Sun H."/>
            <person name="Kurtzman C.P."/>
            <person name="Blackwell M."/>
            <person name="Grigoriev I.V."/>
            <person name="Jeffries T.W."/>
        </authorList>
    </citation>
    <scope>NUCLEOTIDE SEQUENCE [LARGE SCALE GENOMIC DNA]</scope>
    <source>
        <strain evidence="1 2">NRRL Y-2026</strain>
    </source>
</reference>
<organism evidence="1 2">
    <name type="scientific">Pichia membranifaciens NRRL Y-2026</name>
    <dbReference type="NCBI Taxonomy" id="763406"/>
    <lineage>
        <taxon>Eukaryota</taxon>
        <taxon>Fungi</taxon>
        <taxon>Dikarya</taxon>
        <taxon>Ascomycota</taxon>
        <taxon>Saccharomycotina</taxon>
        <taxon>Pichiomycetes</taxon>
        <taxon>Pichiales</taxon>
        <taxon>Pichiaceae</taxon>
        <taxon>Pichia</taxon>
    </lineage>
</organism>
<dbReference type="AlphaFoldDB" id="A0A1E3NFZ2"/>
<sequence length="79" mass="8625">MQYTQNCLNKPQPTLRSICANGIWPSSPLTSRRITVRSQPVQARLALLVFSQTRIVSSVPGKGAFYCCAAKSVDVKDGL</sequence>
<feature type="non-terminal residue" evidence="1">
    <location>
        <position position="79"/>
    </location>
</feature>